<comment type="caution">
    <text evidence="4">The sequence shown here is derived from an EMBL/GenBank/DDBJ whole genome shotgun (WGS) entry which is preliminary data.</text>
</comment>
<dbReference type="PROSITE" id="PS50012">
    <property type="entry name" value="RCC1_3"/>
    <property type="match status" value="6"/>
</dbReference>
<proteinExistence type="predicted"/>
<dbReference type="FunCoup" id="A0A2V0P2T5">
    <property type="interactions" value="1290"/>
</dbReference>
<evidence type="ECO:0000256" key="2">
    <source>
        <dbReference type="PROSITE-ProRule" id="PRU00235"/>
    </source>
</evidence>
<feature type="repeat" description="RCC1" evidence="2">
    <location>
        <begin position="269"/>
        <end position="319"/>
    </location>
</feature>
<dbReference type="InterPro" id="IPR009091">
    <property type="entry name" value="RCC1/BLIP-II"/>
</dbReference>
<dbReference type="SUPFAM" id="SSF50985">
    <property type="entry name" value="RCC1/BLIP-II"/>
    <property type="match status" value="1"/>
</dbReference>
<organism evidence="4 5">
    <name type="scientific">Raphidocelis subcapitata</name>
    <dbReference type="NCBI Taxonomy" id="307507"/>
    <lineage>
        <taxon>Eukaryota</taxon>
        <taxon>Viridiplantae</taxon>
        <taxon>Chlorophyta</taxon>
        <taxon>core chlorophytes</taxon>
        <taxon>Chlorophyceae</taxon>
        <taxon>CS clade</taxon>
        <taxon>Sphaeropleales</taxon>
        <taxon>Selenastraceae</taxon>
        <taxon>Raphidocelis</taxon>
    </lineage>
</organism>
<accession>A0A2V0P2T5</accession>
<dbReference type="PROSITE" id="PS00626">
    <property type="entry name" value="RCC1_2"/>
    <property type="match status" value="2"/>
</dbReference>
<feature type="repeat" description="RCC1" evidence="2">
    <location>
        <begin position="7"/>
        <end position="59"/>
    </location>
</feature>
<evidence type="ECO:0000313" key="5">
    <source>
        <dbReference type="Proteomes" id="UP000247498"/>
    </source>
</evidence>
<dbReference type="STRING" id="307507.A0A2V0P2T5"/>
<feature type="repeat" description="RCC1" evidence="2">
    <location>
        <begin position="60"/>
        <end position="110"/>
    </location>
</feature>
<evidence type="ECO:0000313" key="4">
    <source>
        <dbReference type="EMBL" id="GBF93212.1"/>
    </source>
</evidence>
<feature type="repeat" description="RCC1" evidence="2">
    <location>
        <begin position="219"/>
        <end position="268"/>
    </location>
</feature>
<feature type="repeat" description="RCC1" evidence="2">
    <location>
        <begin position="165"/>
        <end position="218"/>
    </location>
</feature>
<dbReference type="Proteomes" id="UP000247498">
    <property type="component" value="Unassembled WGS sequence"/>
</dbReference>
<dbReference type="InterPro" id="IPR058923">
    <property type="entry name" value="RCC1-like_dom"/>
</dbReference>
<keyword evidence="1" id="KW-0677">Repeat</keyword>
<reference evidence="4 5" key="1">
    <citation type="journal article" date="2018" name="Sci. Rep.">
        <title>Raphidocelis subcapitata (=Pseudokirchneriella subcapitata) provides an insight into genome evolution and environmental adaptations in the Sphaeropleales.</title>
        <authorList>
            <person name="Suzuki S."/>
            <person name="Yamaguchi H."/>
            <person name="Nakajima N."/>
            <person name="Kawachi M."/>
        </authorList>
    </citation>
    <scope>NUCLEOTIDE SEQUENCE [LARGE SCALE GENOMIC DNA]</scope>
    <source>
        <strain evidence="4 5">NIES-35</strain>
    </source>
</reference>
<dbReference type="OrthoDB" id="526307at2759"/>
<gene>
    <name evidence="4" type="ORF">Rsub_05944</name>
</gene>
<dbReference type="PANTHER" id="PTHR22870">
    <property type="entry name" value="REGULATOR OF CHROMOSOME CONDENSATION"/>
    <property type="match status" value="1"/>
</dbReference>
<dbReference type="AlphaFoldDB" id="A0A2V0P2T5"/>
<evidence type="ECO:0000259" key="3">
    <source>
        <dbReference type="Pfam" id="PF25390"/>
    </source>
</evidence>
<feature type="domain" description="RCC1-like" evidence="3">
    <location>
        <begin position="10"/>
        <end position="400"/>
    </location>
</feature>
<dbReference type="InterPro" id="IPR051210">
    <property type="entry name" value="Ub_ligase/GEF_domain"/>
</dbReference>
<keyword evidence="5" id="KW-1185">Reference proteome</keyword>
<dbReference type="InParanoid" id="A0A2V0P2T5"/>
<evidence type="ECO:0000256" key="1">
    <source>
        <dbReference type="ARBA" id="ARBA00022737"/>
    </source>
</evidence>
<dbReference type="Gene3D" id="2.130.10.30">
    <property type="entry name" value="Regulator of chromosome condensation 1/beta-lactamase-inhibitor protein II"/>
    <property type="match status" value="2"/>
</dbReference>
<sequence length="414" mass="42830">MARQLGRFIACWGNGQHGRLGHGAHEASEAFPRVVAALAGHRATRVACGGAHTAAVMEDGSLWSWGLNSHGQIGHSGDLKQCGDPIEVILPDRISDVAAGEAHTLAVSASGEVWAAGCNSDAQLGLGEDYGAKNAEFRLVRGLRGRTVTQVAAGQEHSLALGAGGEVWAWGHGAYGQLGLGPGLTRWVVQPRRVEALVGVRVVAIAAGAFHSAAVDADGRAWAWGRGEDWQLGTGLSTHECLPQQLPTLKSAQQLALGFGYSLAVCSHGRVASWGTDDSGCLGQGLKWPRPPCPTPVGVRVRLASAAAGWRHCAGVDDDGRLHTWGWGGAVGAGGFANPSADLGAGQLGHGDDRDAHEPRQVLRLRLGRTAFRDLRQSVGPGGGLWRALAASCGRNHSAAVVEVEAAAGELGEG</sequence>
<dbReference type="PRINTS" id="PR00633">
    <property type="entry name" value="RCCNDNSATION"/>
</dbReference>
<dbReference type="InterPro" id="IPR000408">
    <property type="entry name" value="Reg_chr_condens"/>
</dbReference>
<dbReference type="EMBL" id="BDRX01000039">
    <property type="protein sequence ID" value="GBF93212.1"/>
    <property type="molecule type" value="Genomic_DNA"/>
</dbReference>
<dbReference type="PANTHER" id="PTHR22870:SF408">
    <property type="entry name" value="OS09G0560450 PROTEIN"/>
    <property type="match status" value="1"/>
</dbReference>
<feature type="repeat" description="RCC1" evidence="2">
    <location>
        <begin position="111"/>
        <end position="164"/>
    </location>
</feature>
<name>A0A2V0P2T5_9CHLO</name>
<dbReference type="Pfam" id="PF25390">
    <property type="entry name" value="WD40_RLD"/>
    <property type="match status" value="1"/>
</dbReference>
<protein>
    <recommendedName>
        <fullName evidence="3">RCC1-like domain-containing protein</fullName>
    </recommendedName>
</protein>